<feature type="non-terminal residue" evidence="1">
    <location>
        <position position="88"/>
    </location>
</feature>
<organism evidence="1 2">
    <name type="scientific">Dentiscutata erythropus</name>
    <dbReference type="NCBI Taxonomy" id="1348616"/>
    <lineage>
        <taxon>Eukaryota</taxon>
        <taxon>Fungi</taxon>
        <taxon>Fungi incertae sedis</taxon>
        <taxon>Mucoromycota</taxon>
        <taxon>Glomeromycotina</taxon>
        <taxon>Glomeromycetes</taxon>
        <taxon>Diversisporales</taxon>
        <taxon>Gigasporaceae</taxon>
        <taxon>Dentiscutata</taxon>
    </lineage>
</organism>
<dbReference type="AlphaFoldDB" id="A0A9N9JZP6"/>
<keyword evidence="2" id="KW-1185">Reference proteome</keyword>
<accession>A0A9N9JZP6</accession>
<protein>
    <submittedName>
        <fullName evidence="1">9579_t:CDS:1</fullName>
    </submittedName>
</protein>
<name>A0A9N9JZP6_9GLOM</name>
<reference evidence="1" key="1">
    <citation type="submission" date="2021-06" db="EMBL/GenBank/DDBJ databases">
        <authorList>
            <person name="Kallberg Y."/>
            <person name="Tangrot J."/>
            <person name="Rosling A."/>
        </authorList>
    </citation>
    <scope>NUCLEOTIDE SEQUENCE</scope>
    <source>
        <strain evidence="1">MA453B</strain>
    </source>
</reference>
<feature type="non-terminal residue" evidence="1">
    <location>
        <position position="1"/>
    </location>
</feature>
<evidence type="ECO:0000313" key="2">
    <source>
        <dbReference type="Proteomes" id="UP000789405"/>
    </source>
</evidence>
<proteinExistence type="predicted"/>
<dbReference type="EMBL" id="CAJVPY010036196">
    <property type="protein sequence ID" value="CAG8801728.1"/>
    <property type="molecule type" value="Genomic_DNA"/>
</dbReference>
<gene>
    <name evidence="1" type="ORF">DERYTH_LOCUS23518</name>
</gene>
<comment type="caution">
    <text evidence="1">The sequence shown here is derived from an EMBL/GenBank/DDBJ whole genome shotgun (WGS) entry which is preliminary data.</text>
</comment>
<sequence>KILSRSKLKDLGFQFSNDQFRTAIQKANESSFLLTNYQWFIPLLQAAIDETTKQLIIEFLHNNSQRSSHTRRKQNSDITEIYFLEKPK</sequence>
<dbReference type="Proteomes" id="UP000789405">
    <property type="component" value="Unassembled WGS sequence"/>
</dbReference>
<dbReference type="OrthoDB" id="10477604at2759"/>
<evidence type="ECO:0000313" key="1">
    <source>
        <dbReference type="EMBL" id="CAG8801728.1"/>
    </source>
</evidence>